<gene>
    <name evidence="4" type="ORF">CLV41_11581</name>
</gene>
<keyword evidence="1" id="KW-0479">Metal-binding</keyword>
<dbReference type="SUPFAM" id="SSF53649">
    <property type="entry name" value="Alkaline phosphatase-like"/>
    <property type="match status" value="1"/>
</dbReference>
<sequence length="561" mass="63336">MLLRYHLYQQPDKLKVAAKGISVGKKQNILLIVADQWRGDYLPADWGGDMDLPNLSRLARDGALFKRHYCNASPCGPARACLLTGQYMMNHRVVQNGVPLRDGKTNLALELQKFGMLSGLVGYTSWIPDPHSTAPSDPRFSMYGANMPGFTPVQSFEEPEFEAYFSFLRSKGYVLPENPFEIWNDTVTEIGIKPSPIAAEHSDTRWMTDAALDFITGRGTEPWCLFLGYWRPHPPISVSAPFHEFTDPKDLSKPNRLSTKAAEADRHPVLSHLIENVQAGDYLQGVDGPAADLSDDAIQNARAVYRGMMKEIDDNVGRLLDRLEREGVLDDTLIVFTSDHGEMLGDHYLFGKESYFEPTFHVPLIIRDPRKKADKTRGQLCDLFTEHVDIMPTVLDFLGAGIPRQCDGHSLLPLLEGELPAWRDNAFMEVDFRDLRHSRDRALGTSADECGAAIIRGERYKYVHFPAFDPILFDLVQDPDEFNNIAREPAAREDMICCMSSMLDWRISQADRTLTAVSSSTHGLLGWPNIQKPERAQNNDRAYRDVWHTPFEISKHKGNSK</sequence>
<dbReference type="EMBL" id="PPCN01000015">
    <property type="protein sequence ID" value="POF28314.1"/>
    <property type="molecule type" value="Genomic_DNA"/>
</dbReference>
<dbReference type="PANTHER" id="PTHR45953:SF1">
    <property type="entry name" value="IDURONATE 2-SULFATASE"/>
    <property type="match status" value="1"/>
</dbReference>
<dbReference type="InterPro" id="IPR017850">
    <property type="entry name" value="Alkaline_phosphatase_core_sf"/>
</dbReference>
<protein>
    <submittedName>
        <fullName evidence="4">Arylsulfatase A-like enzyme</fullName>
    </submittedName>
</protein>
<reference evidence="4 5" key="1">
    <citation type="submission" date="2018-01" db="EMBL/GenBank/DDBJ databases">
        <title>Genomic Encyclopedia of Archaeal and Bacterial Type Strains, Phase II (KMG-II): from individual species to whole genera.</title>
        <authorList>
            <person name="Goeker M."/>
        </authorList>
    </citation>
    <scope>NUCLEOTIDE SEQUENCE [LARGE SCALE GENOMIC DNA]</scope>
    <source>
        <strain evidence="4 5">DSM 17023</strain>
    </source>
</reference>
<dbReference type="RefSeq" id="WP_103225129.1">
    <property type="nucleotide sequence ID" value="NZ_PPCN01000015.1"/>
</dbReference>
<comment type="caution">
    <text evidence="4">The sequence shown here is derived from an EMBL/GenBank/DDBJ whole genome shotgun (WGS) entry which is preliminary data.</text>
</comment>
<evidence type="ECO:0000256" key="2">
    <source>
        <dbReference type="ARBA" id="ARBA00022801"/>
    </source>
</evidence>
<evidence type="ECO:0000313" key="5">
    <source>
        <dbReference type="Proteomes" id="UP000236959"/>
    </source>
</evidence>
<accession>A0A2S3UKS7</accession>
<keyword evidence="2" id="KW-0378">Hydrolase</keyword>
<dbReference type="OrthoDB" id="9795675at2"/>
<dbReference type="AlphaFoldDB" id="A0A2S3UKS7"/>
<evidence type="ECO:0000256" key="1">
    <source>
        <dbReference type="ARBA" id="ARBA00022723"/>
    </source>
</evidence>
<dbReference type="PANTHER" id="PTHR45953">
    <property type="entry name" value="IDURONATE 2-SULFATASE"/>
    <property type="match status" value="1"/>
</dbReference>
<dbReference type="GO" id="GO:0046872">
    <property type="term" value="F:metal ion binding"/>
    <property type="evidence" value="ECO:0007669"/>
    <property type="project" value="UniProtKB-KW"/>
</dbReference>
<dbReference type="InterPro" id="IPR000917">
    <property type="entry name" value="Sulfatase_N"/>
</dbReference>
<feature type="domain" description="Sulfatase N-terminal" evidence="3">
    <location>
        <begin position="27"/>
        <end position="399"/>
    </location>
</feature>
<evidence type="ECO:0000313" key="4">
    <source>
        <dbReference type="EMBL" id="POF28314.1"/>
    </source>
</evidence>
<organism evidence="4 5">
    <name type="scientific">Roseibium marinum</name>
    <dbReference type="NCBI Taxonomy" id="281252"/>
    <lineage>
        <taxon>Bacteria</taxon>
        <taxon>Pseudomonadati</taxon>
        <taxon>Pseudomonadota</taxon>
        <taxon>Alphaproteobacteria</taxon>
        <taxon>Hyphomicrobiales</taxon>
        <taxon>Stappiaceae</taxon>
        <taxon>Roseibium</taxon>
    </lineage>
</organism>
<keyword evidence="5" id="KW-1185">Reference proteome</keyword>
<dbReference type="GO" id="GO:0008484">
    <property type="term" value="F:sulfuric ester hydrolase activity"/>
    <property type="evidence" value="ECO:0007669"/>
    <property type="project" value="TreeGrafter"/>
</dbReference>
<dbReference type="Gene3D" id="3.40.720.10">
    <property type="entry name" value="Alkaline Phosphatase, subunit A"/>
    <property type="match status" value="1"/>
</dbReference>
<dbReference type="GO" id="GO:0005737">
    <property type="term" value="C:cytoplasm"/>
    <property type="evidence" value="ECO:0007669"/>
    <property type="project" value="TreeGrafter"/>
</dbReference>
<dbReference type="Proteomes" id="UP000236959">
    <property type="component" value="Unassembled WGS sequence"/>
</dbReference>
<name>A0A2S3UKS7_9HYPH</name>
<evidence type="ECO:0000259" key="3">
    <source>
        <dbReference type="Pfam" id="PF00884"/>
    </source>
</evidence>
<proteinExistence type="predicted"/>
<dbReference type="Pfam" id="PF00884">
    <property type="entry name" value="Sulfatase"/>
    <property type="match status" value="1"/>
</dbReference>